<sequence length="460" mass="52652">MAKCKRYLDFEPTENPAWRSRLVGNACKKIPTVSEMISEILTYRKKYLKALSSKKVCREEKDKADKELLIKFLLNVQEEEKIGMRNAGKTQEVINYIDALTLEENERGVKRHPSTDSGSSQNSIDGEDNAKRRKANGLSTKVEQFELPCYPSLGNTEDEISCTYKSISQSSKPAKEEQETRNLYRGYKHIAKEVHQAQMEVEDINNQAQMKEEDISSYLGLMDVDTCILQTHKILMDDIMDDHHTGPGKFSTNERQANFNGVKHVYPQFAADKSAFAAVTMIVDQYNDMIYEIGKILDGDRNKEEQLKLSFKCASLFLFGFLTLHPFGDGNGRLARLLCSYSLLTFSPFLTPIYNVFSSTVEDDYVQALVAARENLTISQMINTEDEAKQVADIVLRQKPSDLCALIIESNWSMWRKYLDILGIHKIEPYQWESGYCTEKLRLFPNIQSSLERQENVQKS</sequence>
<dbReference type="Proteomes" id="UP001634394">
    <property type="component" value="Unassembled WGS sequence"/>
</dbReference>
<comment type="caution">
    <text evidence="4">The sequence shown here is derived from an EMBL/GenBank/DDBJ whole genome shotgun (WGS) entry which is preliminary data.</text>
</comment>
<gene>
    <name evidence="4" type="ORF">ACJMK2_015120</name>
</gene>
<evidence type="ECO:0000259" key="3">
    <source>
        <dbReference type="PROSITE" id="PS51459"/>
    </source>
</evidence>
<feature type="region of interest" description="Disordered" evidence="2">
    <location>
        <begin position="105"/>
        <end position="137"/>
    </location>
</feature>
<accession>A0ABD3V537</accession>
<evidence type="ECO:0000256" key="2">
    <source>
        <dbReference type="SAM" id="MobiDB-lite"/>
    </source>
</evidence>
<dbReference type="Gene3D" id="1.10.3290.10">
    <property type="entry name" value="Fido-like domain"/>
    <property type="match status" value="1"/>
</dbReference>
<dbReference type="PROSITE" id="PS51459">
    <property type="entry name" value="FIDO"/>
    <property type="match status" value="1"/>
</dbReference>
<dbReference type="EMBL" id="JBJQND010000014">
    <property type="protein sequence ID" value="KAL3855923.1"/>
    <property type="molecule type" value="Genomic_DNA"/>
</dbReference>
<dbReference type="PANTHER" id="PTHR13504:SF38">
    <property type="entry name" value="FIDO DOMAIN-CONTAINING PROTEIN"/>
    <property type="match status" value="1"/>
</dbReference>
<organism evidence="4 5">
    <name type="scientific">Sinanodonta woodiana</name>
    <name type="common">Chinese pond mussel</name>
    <name type="synonym">Anodonta woodiana</name>
    <dbReference type="NCBI Taxonomy" id="1069815"/>
    <lineage>
        <taxon>Eukaryota</taxon>
        <taxon>Metazoa</taxon>
        <taxon>Spiralia</taxon>
        <taxon>Lophotrochozoa</taxon>
        <taxon>Mollusca</taxon>
        <taxon>Bivalvia</taxon>
        <taxon>Autobranchia</taxon>
        <taxon>Heteroconchia</taxon>
        <taxon>Palaeoheterodonta</taxon>
        <taxon>Unionida</taxon>
        <taxon>Unionoidea</taxon>
        <taxon>Unionidae</taxon>
        <taxon>Unioninae</taxon>
        <taxon>Sinanodonta</taxon>
    </lineage>
</organism>
<keyword evidence="5" id="KW-1185">Reference proteome</keyword>
<dbReference type="InterPro" id="IPR003812">
    <property type="entry name" value="Fido"/>
</dbReference>
<feature type="compositionally biased region" description="Polar residues" evidence="2">
    <location>
        <begin position="115"/>
        <end position="124"/>
    </location>
</feature>
<proteinExistence type="predicted"/>
<name>A0ABD3V537_SINWO</name>
<keyword evidence="1" id="KW-0175">Coiled coil</keyword>
<protein>
    <recommendedName>
        <fullName evidence="3">Fido domain-containing protein</fullName>
    </recommendedName>
</protein>
<dbReference type="AlphaFoldDB" id="A0ABD3V537"/>
<reference evidence="4 5" key="1">
    <citation type="submission" date="2024-11" db="EMBL/GenBank/DDBJ databases">
        <title>Chromosome-level genome assembly of the freshwater bivalve Anodonta woodiana.</title>
        <authorList>
            <person name="Chen X."/>
        </authorList>
    </citation>
    <scope>NUCLEOTIDE SEQUENCE [LARGE SCALE GENOMIC DNA]</scope>
    <source>
        <strain evidence="4">MN2024</strain>
        <tissue evidence="4">Gills</tissue>
    </source>
</reference>
<dbReference type="PANTHER" id="PTHR13504">
    <property type="entry name" value="FIDO DOMAIN-CONTAINING PROTEIN DDB_G0283145"/>
    <property type="match status" value="1"/>
</dbReference>
<dbReference type="InterPro" id="IPR040198">
    <property type="entry name" value="Fido_containing"/>
</dbReference>
<evidence type="ECO:0000256" key="1">
    <source>
        <dbReference type="SAM" id="Coils"/>
    </source>
</evidence>
<dbReference type="SUPFAM" id="SSF140931">
    <property type="entry name" value="Fic-like"/>
    <property type="match status" value="1"/>
</dbReference>
<dbReference type="InterPro" id="IPR036597">
    <property type="entry name" value="Fido-like_dom_sf"/>
</dbReference>
<feature type="coiled-coil region" evidence="1">
    <location>
        <begin position="187"/>
        <end position="214"/>
    </location>
</feature>
<evidence type="ECO:0000313" key="5">
    <source>
        <dbReference type="Proteomes" id="UP001634394"/>
    </source>
</evidence>
<dbReference type="Pfam" id="PF02661">
    <property type="entry name" value="Fic"/>
    <property type="match status" value="1"/>
</dbReference>
<feature type="domain" description="Fido" evidence="3">
    <location>
        <begin position="223"/>
        <end position="397"/>
    </location>
</feature>
<evidence type="ECO:0000313" key="4">
    <source>
        <dbReference type="EMBL" id="KAL3855923.1"/>
    </source>
</evidence>